<sequence>MANAKKKQKTIIKELQTNALTISSEEYIERSQGVRSIIARGPLINANSSTEASLVMFFRFVCCMVYISSFLICIAMPFPLIFDSIS</sequence>
<dbReference type="Proteomes" id="UP000233469">
    <property type="component" value="Unassembled WGS sequence"/>
</dbReference>
<gene>
    <name evidence="2" type="ORF">RhiirC2_576606</name>
</gene>
<dbReference type="AlphaFoldDB" id="A0A2N1N027"/>
<organism evidence="2 3">
    <name type="scientific">Rhizophagus irregularis</name>
    <dbReference type="NCBI Taxonomy" id="588596"/>
    <lineage>
        <taxon>Eukaryota</taxon>
        <taxon>Fungi</taxon>
        <taxon>Fungi incertae sedis</taxon>
        <taxon>Mucoromycota</taxon>
        <taxon>Glomeromycotina</taxon>
        <taxon>Glomeromycetes</taxon>
        <taxon>Glomerales</taxon>
        <taxon>Glomeraceae</taxon>
        <taxon>Rhizophagus</taxon>
    </lineage>
</organism>
<keyword evidence="1" id="KW-1133">Transmembrane helix</keyword>
<name>A0A2N1N027_9GLOM</name>
<proteinExistence type="predicted"/>
<accession>A0A2N1N027</accession>
<keyword evidence="1" id="KW-0472">Membrane</keyword>
<feature type="transmembrane region" description="Helical" evidence="1">
    <location>
        <begin position="57"/>
        <end position="82"/>
    </location>
</feature>
<reference evidence="2 3" key="2">
    <citation type="submission" date="2017-10" db="EMBL/GenBank/DDBJ databases">
        <title>Extensive intraspecific genome diversity in a model arbuscular mycorrhizal fungus.</title>
        <authorList>
            <person name="Chen E.C.H."/>
            <person name="Morin E."/>
            <person name="Baudet D."/>
            <person name="Noel J."/>
            <person name="Ndikumana S."/>
            <person name="Charron P."/>
            <person name="St-Onge C."/>
            <person name="Giorgi J."/>
            <person name="Grigoriev I.V."/>
            <person name="Roux C."/>
            <person name="Martin F.M."/>
            <person name="Corradi N."/>
        </authorList>
    </citation>
    <scope>NUCLEOTIDE SEQUENCE [LARGE SCALE GENOMIC DNA]</scope>
    <source>
        <strain evidence="2 3">C2</strain>
    </source>
</reference>
<evidence type="ECO:0000313" key="3">
    <source>
        <dbReference type="Proteomes" id="UP000233469"/>
    </source>
</evidence>
<comment type="caution">
    <text evidence="2">The sequence shown here is derived from an EMBL/GenBank/DDBJ whole genome shotgun (WGS) entry which is preliminary data.</text>
</comment>
<dbReference type="VEuPathDB" id="FungiDB:FUN_004518"/>
<protein>
    <submittedName>
        <fullName evidence="2">Uncharacterized protein</fullName>
    </submittedName>
</protein>
<evidence type="ECO:0000313" key="2">
    <source>
        <dbReference type="EMBL" id="PKK67226.1"/>
    </source>
</evidence>
<keyword evidence="1" id="KW-0812">Transmembrane</keyword>
<reference evidence="2 3" key="1">
    <citation type="submission" date="2016-04" db="EMBL/GenBank/DDBJ databases">
        <title>Genome analyses suggest a sexual origin of heterokaryosis in a supposedly ancient asexual fungus.</title>
        <authorList>
            <person name="Ropars J."/>
            <person name="Sedzielewska K."/>
            <person name="Noel J."/>
            <person name="Charron P."/>
            <person name="Farinelli L."/>
            <person name="Marton T."/>
            <person name="Kruger M."/>
            <person name="Pelin A."/>
            <person name="Brachmann A."/>
            <person name="Corradi N."/>
        </authorList>
    </citation>
    <scope>NUCLEOTIDE SEQUENCE [LARGE SCALE GENOMIC DNA]</scope>
    <source>
        <strain evidence="2 3">C2</strain>
    </source>
</reference>
<dbReference type="EMBL" id="LLXL01000990">
    <property type="protein sequence ID" value="PKK67226.1"/>
    <property type="molecule type" value="Genomic_DNA"/>
</dbReference>
<evidence type="ECO:0000256" key="1">
    <source>
        <dbReference type="SAM" id="Phobius"/>
    </source>
</evidence>